<feature type="region of interest" description="Disordered" evidence="1">
    <location>
        <begin position="289"/>
        <end position="308"/>
    </location>
</feature>
<sequence length="504" mass="54564">MLKNVVIGCIASLLLISPEVQAESFKDKAPEIIPAIANGKKVLVDNTHGQTAGAADWVIDGAFSDFGQGLAAKGYQVRELRKGTPIVLSDLQNYDTFVIPEANIPFKATEQAAILSYVKAGGSVFFISDHYNADRNLNRYDSSEVFNGYRRGAYSDPTKGMSAEEKTSTRMTGVTSSDWLNDNFGVRFRYNALNNIITTKVVPETESFGITKNIQSIAMHAGSTIAITKPDIAKGLVYLPDGLTTNDKWGPSVDQGVYFGGGEAEGPYVAISKVGLGKAAFVGDSSMVEDSTPKYKREDNGQSKTTYDGYKEVDDDQLLNNLVDWLTVDESYSTFKEKGLPLDTPSPQLAIENPATSTEPANEPWSTPLAGYKWFDESTFKAGSYGYTTVQQPGASSYDFTYPAITNGTEFVLTLKLTGLAANTTYSNLKTGIYNSSGTQLGSFYMNGTWSPVGYSPAFSVKTDAYGNASFSIRTKTTKGQTGAASIRLKKDTTTLYTETTTIK</sequence>
<dbReference type="GO" id="GO:0003677">
    <property type="term" value="F:DNA binding"/>
    <property type="evidence" value="ECO:0007669"/>
    <property type="project" value="UniProtKB-KW"/>
</dbReference>
<keyword evidence="2" id="KW-0732">Signal</keyword>
<dbReference type="RefSeq" id="WP_133432641.1">
    <property type="nucleotide sequence ID" value="NZ_SCWA01000020.1"/>
</dbReference>
<dbReference type="InterPro" id="IPR039975">
    <property type="entry name" value="IFT52"/>
</dbReference>
<feature type="signal peptide" evidence="2">
    <location>
        <begin position="1"/>
        <end position="22"/>
    </location>
</feature>
<name>A0A4R6BB69_9STAP</name>
<feature type="compositionally biased region" description="Basic and acidic residues" evidence="1">
    <location>
        <begin position="291"/>
        <end position="301"/>
    </location>
</feature>
<evidence type="ECO:0000256" key="2">
    <source>
        <dbReference type="SAM" id="SignalP"/>
    </source>
</evidence>
<evidence type="ECO:0000313" key="4">
    <source>
        <dbReference type="Proteomes" id="UP000295310"/>
    </source>
</evidence>
<evidence type="ECO:0000313" key="3">
    <source>
        <dbReference type="EMBL" id="TDL94211.1"/>
    </source>
</evidence>
<dbReference type="PANTHER" id="PTHR12969">
    <property type="entry name" value="NGD5/OSM-6/IFT52"/>
    <property type="match status" value="1"/>
</dbReference>
<protein>
    <submittedName>
        <fullName evidence="3">DNA-binding protein</fullName>
    </submittedName>
</protein>
<dbReference type="PANTHER" id="PTHR12969:SF7">
    <property type="entry name" value="INTRAFLAGELLAR TRANSPORT PROTEIN 52 HOMOLOG"/>
    <property type="match status" value="1"/>
</dbReference>
<comment type="caution">
    <text evidence="3">The sequence shown here is derived from an EMBL/GenBank/DDBJ whole genome shotgun (WGS) entry which is preliminary data.</text>
</comment>
<feature type="chain" id="PRO_5020514691" evidence="2">
    <location>
        <begin position="23"/>
        <end position="504"/>
    </location>
</feature>
<dbReference type="EMBL" id="SCWA01000020">
    <property type="protein sequence ID" value="TDL94211.1"/>
    <property type="molecule type" value="Genomic_DNA"/>
</dbReference>
<gene>
    <name evidence="3" type="ORF">ERX27_09770</name>
</gene>
<proteinExistence type="predicted"/>
<dbReference type="AlphaFoldDB" id="A0A4R6BB69"/>
<dbReference type="InterPro" id="IPR029062">
    <property type="entry name" value="Class_I_gatase-like"/>
</dbReference>
<accession>A0A4R6BB69</accession>
<dbReference type="OrthoDB" id="9801679at2"/>
<dbReference type="SUPFAM" id="SSF52317">
    <property type="entry name" value="Class I glutamine amidotransferase-like"/>
    <property type="match status" value="1"/>
</dbReference>
<evidence type="ECO:0000256" key="1">
    <source>
        <dbReference type="SAM" id="MobiDB-lite"/>
    </source>
</evidence>
<reference evidence="3 4" key="1">
    <citation type="submission" date="2019-01" db="EMBL/GenBank/DDBJ databases">
        <title>Draft genome sequences of the type strains of six Macrococcus species.</title>
        <authorList>
            <person name="Mazhar S."/>
            <person name="Altermann E."/>
            <person name="Hill C."/>
            <person name="Mcauliffe O."/>
        </authorList>
    </citation>
    <scope>NUCLEOTIDE SEQUENCE [LARGE SCALE GENOMIC DNA]</scope>
    <source>
        <strain evidence="3 4">CCM4811</strain>
    </source>
</reference>
<organism evidence="3 4">
    <name type="scientific">Macrococcus brunensis</name>
    <dbReference type="NCBI Taxonomy" id="198483"/>
    <lineage>
        <taxon>Bacteria</taxon>
        <taxon>Bacillati</taxon>
        <taxon>Bacillota</taxon>
        <taxon>Bacilli</taxon>
        <taxon>Bacillales</taxon>
        <taxon>Staphylococcaceae</taxon>
        <taxon>Macrococcus</taxon>
    </lineage>
</organism>
<keyword evidence="3" id="KW-0238">DNA-binding</keyword>
<keyword evidence="4" id="KW-1185">Reference proteome</keyword>
<dbReference type="Proteomes" id="UP000295310">
    <property type="component" value="Unassembled WGS sequence"/>
</dbReference>